<feature type="compositionally biased region" description="Basic and acidic residues" evidence="1">
    <location>
        <begin position="1"/>
        <end position="17"/>
    </location>
</feature>
<protein>
    <recommendedName>
        <fullName evidence="4">Coiled-coil domain-containing protein 160</fullName>
    </recommendedName>
</protein>
<dbReference type="EMBL" id="LZPO01017325">
    <property type="protein sequence ID" value="OBS80680.1"/>
    <property type="molecule type" value="Genomic_DNA"/>
</dbReference>
<dbReference type="PANTHER" id="PTHR48251:SF1">
    <property type="entry name" value="COILED-COIL DOMAIN-CONTAINING PROTEIN 160"/>
    <property type="match status" value="1"/>
</dbReference>
<dbReference type="STRING" id="56216.A0A1A6HRP0"/>
<dbReference type="Proteomes" id="UP000092124">
    <property type="component" value="Unassembled WGS sequence"/>
</dbReference>
<gene>
    <name evidence="2" type="ORF">A6R68_21118</name>
</gene>
<feature type="region of interest" description="Disordered" evidence="1">
    <location>
        <begin position="114"/>
        <end position="139"/>
    </location>
</feature>
<evidence type="ECO:0000313" key="3">
    <source>
        <dbReference type="Proteomes" id="UP000092124"/>
    </source>
</evidence>
<organism evidence="2 3">
    <name type="scientific">Neotoma lepida</name>
    <name type="common">Desert woodrat</name>
    <dbReference type="NCBI Taxonomy" id="56216"/>
    <lineage>
        <taxon>Eukaryota</taxon>
        <taxon>Metazoa</taxon>
        <taxon>Chordata</taxon>
        <taxon>Craniata</taxon>
        <taxon>Vertebrata</taxon>
        <taxon>Euteleostomi</taxon>
        <taxon>Mammalia</taxon>
        <taxon>Eutheria</taxon>
        <taxon>Euarchontoglires</taxon>
        <taxon>Glires</taxon>
        <taxon>Rodentia</taxon>
        <taxon>Myomorpha</taxon>
        <taxon>Muroidea</taxon>
        <taxon>Cricetidae</taxon>
        <taxon>Neotominae</taxon>
        <taxon>Neotoma</taxon>
    </lineage>
</organism>
<name>A0A1A6HRP0_NEOLE</name>
<reference evidence="2 3" key="1">
    <citation type="submission" date="2016-06" db="EMBL/GenBank/DDBJ databases">
        <title>The Draft Genome Sequence and Annotation of the Desert Woodrat Neotoma lepida.</title>
        <authorList>
            <person name="Campbell M."/>
            <person name="Oakeson K.F."/>
            <person name="Yandell M."/>
            <person name="Halpert J.R."/>
            <person name="Dearing D."/>
        </authorList>
    </citation>
    <scope>NUCLEOTIDE SEQUENCE [LARGE SCALE GENOMIC DNA]</scope>
    <source>
        <strain evidence="2">417</strain>
        <tissue evidence="2">Liver</tissue>
    </source>
</reference>
<dbReference type="PANTHER" id="PTHR48251">
    <property type="entry name" value="COILED-COIL DOMAIN-CONTAINING PROTEIN 160"/>
    <property type="match status" value="1"/>
</dbReference>
<feature type="region of interest" description="Disordered" evidence="1">
    <location>
        <begin position="1"/>
        <end position="58"/>
    </location>
</feature>
<feature type="compositionally biased region" description="Basic and acidic residues" evidence="1">
    <location>
        <begin position="117"/>
        <end position="136"/>
    </location>
</feature>
<dbReference type="AlphaFoldDB" id="A0A1A6HRP0"/>
<dbReference type="OrthoDB" id="5985715at2759"/>
<accession>A0A1A6HRP0</accession>
<feature type="region of interest" description="Disordered" evidence="1">
    <location>
        <begin position="187"/>
        <end position="210"/>
    </location>
</feature>
<evidence type="ECO:0000313" key="2">
    <source>
        <dbReference type="EMBL" id="OBS80680.1"/>
    </source>
</evidence>
<evidence type="ECO:0000256" key="1">
    <source>
        <dbReference type="SAM" id="MobiDB-lite"/>
    </source>
</evidence>
<proteinExistence type="predicted"/>
<keyword evidence="3" id="KW-1185">Reference proteome</keyword>
<comment type="caution">
    <text evidence="2">The sequence shown here is derived from an EMBL/GenBank/DDBJ whole genome shotgun (WGS) entry which is preliminary data.</text>
</comment>
<sequence>MFGHLQEIKEVPNEMDARRKHRKDNTFTLFSNEPDVPEEPAPLQSFSEETPADKSRRMGRISNLASRNVQEGNTFKSKDYYSQIMESEQDLNLVERRMNSSKNIVNTESAFSNLDGATKESSHTRESASARSKKELLTASQGTAKKWMEEMPPRLRLHLLNQELGELNLKCREIEEDFENAEKELLNSRKEASTKSVNFQEPGTAASKKDRELQALKNDLSEKVTNVKNLTEELQQAKEVMYRLDLENRNLKDAVTKLKNQSELSTSLLREEMKLFYELEMEKIRLELGAIKNELKAEKTLRAKNSRTLELLEKQVASMIRSSNTAGHFTGNVL</sequence>
<evidence type="ECO:0008006" key="4">
    <source>
        <dbReference type="Google" id="ProtNLM"/>
    </source>
</evidence>